<dbReference type="RefSeq" id="WP_375516873.1">
    <property type="nucleotide sequence ID" value="NZ_JBHILI010000004.1"/>
</dbReference>
<name>A0ABV5BQB5_9LEPT</name>
<comment type="caution">
    <text evidence="1">The sequence shown here is derived from an EMBL/GenBank/DDBJ whole genome shotgun (WGS) entry which is preliminary data.</text>
</comment>
<protein>
    <recommendedName>
        <fullName evidence="3">Lipoprotein</fullName>
    </recommendedName>
</protein>
<dbReference type="EMBL" id="JBHILJ010000003">
    <property type="protein sequence ID" value="MFB5736301.1"/>
    <property type="molecule type" value="Genomic_DNA"/>
</dbReference>
<dbReference type="PROSITE" id="PS51257">
    <property type="entry name" value="PROKAR_LIPOPROTEIN"/>
    <property type="match status" value="1"/>
</dbReference>
<reference evidence="1 2" key="1">
    <citation type="submission" date="2024-09" db="EMBL/GenBank/DDBJ databases">
        <title>Taxonomic and Genotyping Characterization of Leptospira Strains isolated from Multiple Sources in Colombia highlights the importance of intermediate species.</title>
        <authorList>
            <person name="Torres Higuera L."/>
            <person name="Rojas Tapias D."/>
            <person name="Jimenez Velasquez S."/>
            <person name="Renjifo Ibanez C."/>
        </authorList>
    </citation>
    <scope>NUCLEOTIDE SEQUENCE [LARGE SCALE GENOMIC DNA]</scope>
    <source>
        <strain evidence="1 2">Lep080</strain>
    </source>
</reference>
<sequence length="821" mass="85586">MKSFPRHLSLKIAYLLLGGILSSFLAACYKSPIAGGLFDFIPLQTSYQALGSPGVIEVNVVGLTSVTVSSALVVDNSFGDPSLSFTADGAQNFSVSHKAGLPVSLTLTQPTTTPPVACSVFSPPTATAPIKTVFTVQCAVAKHKVSVKVFGVYQSNPSGLILANKVGSSIETLSVNSGDGVYDFPTQVGETVSYSVFVAASPSNHECFMKTSTSPAPTGTMGTSDITLFVNCLSAIKLPANVAMAPNSLQFVFSTPNVTGCGFSSGPVPNGYTDLSPQTSSALISYSNVVDTTVVTVSPTSTWGSGAQIKGWLSLKSCSAGGEIAYDGNKNVELQLTIAQNVKYVNGGIVGGTMDCSSDVNACVNIQDGITACNATGQVCYVLVAQGNYILSNLSGNTNIILNAKTSLVGSFSTDFQSQGSNYQTSISDARTVCLTPGSLLLGASFCPVIEISPSVALGSGEILEVSNISIYGHATKQKVAPIFVYNYSGSGKVRISKTGMFAGKNLGVTNSSDERYGIVVTNANNVEIFSNIIIGGEGSGISAGAILDNPNYNAAGYSSLYNNLIDGGSSAGLLATTYSTGIEMRNVVLGRYAVANNQVNYYQYVDPGAPVGRRTVGIRFAATSSGLVNSYYVHNSVYAGNGSVSAKAVENVLVGPTSQVLQIFNNMFFGADTTGPNVAFDTSQLLSGVIAGNNYYGTTLLNYGLSAATYCPFDYQFTTDFPATCSPAGAPPAGFTNTTQYSKKVTFVNSPASYLAVTAFLPELILKDIPCDVRSGSVGYGIDSYFSYIQDNDFFFRPRTTSLYGRTLGAIEIDASTCSP</sequence>
<proteinExistence type="predicted"/>
<evidence type="ECO:0008006" key="3">
    <source>
        <dbReference type="Google" id="ProtNLM"/>
    </source>
</evidence>
<organism evidence="1 2">
    <name type="scientific">Leptospira wolffii</name>
    <dbReference type="NCBI Taxonomy" id="409998"/>
    <lineage>
        <taxon>Bacteria</taxon>
        <taxon>Pseudomonadati</taxon>
        <taxon>Spirochaetota</taxon>
        <taxon>Spirochaetia</taxon>
        <taxon>Leptospirales</taxon>
        <taxon>Leptospiraceae</taxon>
        <taxon>Leptospira</taxon>
    </lineage>
</organism>
<gene>
    <name evidence="1" type="ORF">ACE5IX_07285</name>
</gene>
<evidence type="ECO:0000313" key="2">
    <source>
        <dbReference type="Proteomes" id="UP001580391"/>
    </source>
</evidence>
<accession>A0ABV5BQB5</accession>
<dbReference type="Proteomes" id="UP001580391">
    <property type="component" value="Unassembled WGS sequence"/>
</dbReference>
<evidence type="ECO:0000313" key="1">
    <source>
        <dbReference type="EMBL" id="MFB5736301.1"/>
    </source>
</evidence>
<keyword evidence="2" id="KW-1185">Reference proteome</keyword>